<dbReference type="HAMAP" id="MF_01038">
    <property type="entry name" value="GpmI"/>
    <property type="match status" value="1"/>
</dbReference>
<dbReference type="GO" id="GO:0006007">
    <property type="term" value="P:glucose catabolic process"/>
    <property type="evidence" value="ECO:0007669"/>
    <property type="project" value="InterPro"/>
</dbReference>
<feature type="binding site" evidence="7 10">
    <location>
        <position position="440"/>
    </location>
    <ligand>
        <name>Mn(2+)</name>
        <dbReference type="ChEBI" id="CHEBI:29035"/>
        <label>2</label>
    </ligand>
</feature>
<feature type="domain" description="Metalloenzyme" evidence="11">
    <location>
        <begin position="8"/>
        <end position="504"/>
    </location>
</feature>
<keyword evidence="6 7" id="KW-0413">Isomerase</keyword>
<evidence type="ECO:0000256" key="2">
    <source>
        <dbReference type="ARBA" id="ARBA00008819"/>
    </source>
</evidence>
<feature type="binding site" evidence="7 9">
    <location>
        <position position="188"/>
    </location>
    <ligand>
        <name>substrate</name>
    </ligand>
</feature>
<dbReference type="GO" id="GO:0004619">
    <property type="term" value="F:phosphoglycerate mutase activity"/>
    <property type="evidence" value="ECO:0007669"/>
    <property type="project" value="UniProtKB-UniRule"/>
</dbReference>
<dbReference type="Gene3D" id="3.40.1450.10">
    <property type="entry name" value="BPG-independent phosphoglycerate mutase, domain B"/>
    <property type="match status" value="1"/>
</dbReference>
<dbReference type="SUPFAM" id="SSF53649">
    <property type="entry name" value="Alkaline phosphatase-like"/>
    <property type="match status" value="1"/>
</dbReference>
<evidence type="ECO:0000259" key="11">
    <source>
        <dbReference type="Pfam" id="PF01676"/>
    </source>
</evidence>
<feature type="domain" description="BPG-independent PGAM N-terminal" evidence="12">
    <location>
        <begin position="85"/>
        <end position="295"/>
    </location>
</feature>
<dbReference type="InterPro" id="IPR006124">
    <property type="entry name" value="Metalloenzyme"/>
</dbReference>
<dbReference type="CDD" id="cd16010">
    <property type="entry name" value="iPGM"/>
    <property type="match status" value="1"/>
</dbReference>
<feature type="binding site" evidence="7 9">
    <location>
        <begin position="259"/>
        <end position="262"/>
    </location>
    <ligand>
        <name>substrate</name>
    </ligand>
</feature>
<geneLocation type="chloroplast" evidence="13"/>
<dbReference type="GO" id="GO:0030145">
    <property type="term" value="F:manganese ion binding"/>
    <property type="evidence" value="ECO:0007669"/>
    <property type="project" value="UniProtKB-UniRule"/>
</dbReference>
<dbReference type="SUPFAM" id="SSF64158">
    <property type="entry name" value="2,3-Bisphosphoglycerate-independent phosphoglycerate mutase, substrate-binding domain"/>
    <property type="match status" value="1"/>
</dbReference>
<comment type="cofactor">
    <cofactor evidence="7">
        <name>Mn(2+)</name>
        <dbReference type="ChEBI" id="CHEBI:29035"/>
    </cofactor>
    <text evidence="7">Binds 2 manganese ions per subunit.</text>
</comment>
<dbReference type="AlphaFoldDB" id="A0A1Z1XAR4"/>
<feature type="binding site" evidence="7 10">
    <location>
        <position position="65"/>
    </location>
    <ligand>
        <name>Mn(2+)</name>
        <dbReference type="ChEBI" id="CHEBI:29035"/>
        <label>2</label>
    </ligand>
</feature>
<dbReference type="GO" id="GO:0005829">
    <property type="term" value="C:cytosol"/>
    <property type="evidence" value="ECO:0007669"/>
    <property type="project" value="TreeGrafter"/>
</dbReference>
<name>A0A1Z1XAR4_9FLOR</name>
<feature type="active site" description="Phosphoserine intermediate" evidence="7 8">
    <location>
        <position position="65"/>
    </location>
</feature>
<feature type="binding site" evidence="7 9">
    <location>
        <position position="332"/>
    </location>
    <ligand>
        <name>substrate</name>
    </ligand>
</feature>
<proteinExistence type="inferred from homology"/>
<dbReference type="Pfam" id="PF06415">
    <property type="entry name" value="iPGM_N"/>
    <property type="match status" value="1"/>
</dbReference>
<comment type="subcellular location">
    <subcellularLocation>
        <location evidence="7">Plastid</location>
        <location evidence="7">Chloroplast</location>
    </subcellularLocation>
</comment>
<dbReference type="InterPro" id="IPR036646">
    <property type="entry name" value="PGAM_B_sf"/>
</dbReference>
<evidence type="ECO:0000256" key="9">
    <source>
        <dbReference type="PIRSR" id="PIRSR001492-2"/>
    </source>
</evidence>
<evidence type="ECO:0000256" key="3">
    <source>
        <dbReference type="ARBA" id="ARBA00022723"/>
    </source>
</evidence>
<comment type="catalytic activity">
    <reaction evidence="7">
        <text>(2R)-2-phosphoglycerate = (2R)-3-phosphoglycerate</text>
        <dbReference type="Rhea" id="RHEA:15901"/>
        <dbReference type="ChEBI" id="CHEBI:58272"/>
        <dbReference type="ChEBI" id="CHEBI:58289"/>
        <dbReference type="EC" id="5.4.2.12"/>
    </reaction>
</comment>
<dbReference type="InterPro" id="IPR017850">
    <property type="entry name" value="Alkaline_phosphatase_core_sf"/>
</dbReference>
<evidence type="ECO:0000256" key="8">
    <source>
        <dbReference type="PIRSR" id="PIRSR001492-1"/>
    </source>
</evidence>
<sequence>MTKKIIHPIILIIIDGWGYTKSEVGNATQIAYTPTISTLFKTYPVTFLDASSTYVGLPKNQVGNSEIGHTCIGTGRVIAQDLVRINQSIKNKSFFFNKTLHYMYQKIKNKRTKIHIIGLCSDGGVHSHINHLIALINFFLQKKELEICIHFIADGRDTPPYSAIKFIQQIQKYTEISSLIKICTVSGRYYSMDRDCRWNRTEAFYKILIENDIAPEAIDIYKIINKLYSQSISDEFITPTRIHQGIIEDNDGIIFFNFRPDRMRQILQAFVKQNFRGFTRKQINNLTITTFTEYDSTLQVPIMFRPIISNNCLGEIIAQNHLRQLRIAETEKYAHVTYFFNGGNENPFPGEDRELIPSPKVKTYDESPNMSSNQITDSIINALHQNLYNLIVVNYANLDMVGHTGNFKATVQAIETIDAAIAKLVEEISKHNGILIITADHGNAEKMMDKYNIPHKSHTINPVPFILIESEGNKIIGHGGKVELKNTGNLSDIAPTILDILKIHKPLEMTGQTLIENCFQDKRNN</sequence>
<gene>
    <name evidence="13" type="primary">pgmA</name>
    <name evidence="7" type="synonym">gpmI</name>
</gene>
<dbReference type="UniPathway" id="UPA00109">
    <property type="reaction ID" value="UER00186"/>
</dbReference>
<evidence type="ECO:0000259" key="12">
    <source>
        <dbReference type="Pfam" id="PF06415"/>
    </source>
</evidence>
<dbReference type="EMBL" id="KY083065">
    <property type="protein sequence ID" value="ARX95940.1"/>
    <property type="molecule type" value="Genomic_DNA"/>
</dbReference>
<feature type="binding site" evidence="7 9">
    <location>
        <position position="194"/>
    </location>
    <ligand>
        <name>substrate</name>
    </ligand>
</feature>
<feature type="binding site" evidence="7 10">
    <location>
        <position position="458"/>
    </location>
    <ligand>
        <name>Mn(2+)</name>
        <dbReference type="ChEBI" id="CHEBI:29035"/>
        <label>1</label>
    </ligand>
</feature>
<dbReference type="FunFam" id="3.40.1450.10:FF:000002">
    <property type="entry name" value="2,3-bisphosphoglycerate-independent phosphoglycerate mutase"/>
    <property type="match status" value="1"/>
</dbReference>
<feature type="binding site" evidence="7 10">
    <location>
        <position position="15"/>
    </location>
    <ligand>
        <name>Mn(2+)</name>
        <dbReference type="ChEBI" id="CHEBI:29035"/>
        <label>2</label>
    </ligand>
</feature>
<dbReference type="InterPro" id="IPR005995">
    <property type="entry name" value="Pgm_bpd_ind"/>
</dbReference>
<dbReference type="GO" id="GO:0006096">
    <property type="term" value="P:glycolytic process"/>
    <property type="evidence" value="ECO:0007669"/>
    <property type="project" value="UniProtKB-UniRule"/>
</dbReference>
<organism evidence="13">
    <name type="scientific">Thorea hispida</name>
    <dbReference type="NCBI Taxonomy" id="202687"/>
    <lineage>
        <taxon>Eukaryota</taxon>
        <taxon>Rhodophyta</taxon>
        <taxon>Florideophyceae</taxon>
        <taxon>Nemaliophycidae</taxon>
        <taxon>Thoreales</taxon>
        <taxon>Thoreaceae</taxon>
        <taxon>Thorea</taxon>
    </lineage>
</organism>
<keyword evidence="5 7" id="KW-0464">Manganese</keyword>
<feature type="binding site" evidence="7 10">
    <location>
        <position position="441"/>
    </location>
    <ligand>
        <name>Mn(2+)</name>
        <dbReference type="ChEBI" id="CHEBI:29035"/>
        <label>2</label>
    </ligand>
</feature>
<dbReference type="PANTHER" id="PTHR31637:SF0">
    <property type="entry name" value="2,3-BISPHOSPHOGLYCERATE-INDEPENDENT PHOSPHOGLYCERATE MUTASE"/>
    <property type="match status" value="1"/>
</dbReference>
<keyword evidence="13" id="KW-0150">Chloroplast</keyword>
<comment type="pathway">
    <text evidence="1 7">Carbohydrate degradation; glycolysis; pyruvate from D-glyceraldehyde 3-phosphate: step 3/5.</text>
</comment>
<evidence type="ECO:0000256" key="7">
    <source>
        <dbReference type="HAMAP-Rule" id="MF_01038"/>
    </source>
</evidence>
<dbReference type="GO" id="GO:0009507">
    <property type="term" value="C:chloroplast"/>
    <property type="evidence" value="ECO:0007669"/>
    <property type="project" value="UniProtKB-SubCell"/>
</dbReference>
<accession>A0A1Z1XAR4</accession>
<evidence type="ECO:0000256" key="5">
    <source>
        <dbReference type="ARBA" id="ARBA00023211"/>
    </source>
</evidence>
<dbReference type="Pfam" id="PF01676">
    <property type="entry name" value="Metalloenzyme"/>
    <property type="match status" value="1"/>
</dbReference>
<evidence type="ECO:0000256" key="6">
    <source>
        <dbReference type="ARBA" id="ARBA00023235"/>
    </source>
</evidence>
<comment type="function">
    <text evidence="7">Catalyzes the interconversion of 2-phosphoglycerate and 3-phosphoglycerate.</text>
</comment>
<evidence type="ECO:0000313" key="13">
    <source>
        <dbReference type="EMBL" id="ARX95940.1"/>
    </source>
</evidence>
<feature type="binding site" evidence="7 10">
    <location>
        <position position="399"/>
    </location>
    <ligand>
        <name>Mn(2+)</name>
        <dbReference type="ChEBI" id="CHEBI:29035"/>
        <label>1</label>
    </ligand>
</feature>
<keyword evidence="3 7" id="KW-0479">Metal-binding</keyword>
<evidence type="ECO:0000256" key="1">
    <source>
        <dbReference type="ARBA" id="ARBA00004798"/>
    </source>
</evidence>
<dbReference type="NCBIfam" id="TIGR01307">
    <property type="entry name" value="pgm_bpd_ind"/>
    <property type="match status" value="1"/>
</dbReference>
<protein>
    <recommendedName>
        <fullName evidence="7">2,3-bisphosphoglycerate-independent phosphoglycerate mutase</fullName>
        <shortName evidence="7">BPG-independent PGAM</shortName>
        <shortName evidence="7">Phosphoglyceromutase</shortName>
        <shortName evidence="7">iPGM</shortName>
        <ecNumber evidence="7">5.4.2.12</ecNumber>
    </recommendedName>
</protein>
<dbReference type="Gene3D" id="3.40.720.10">
    <property type="entry name" value="Alkaline Phosphatase, subunit A"/>
    <property type="match status" value="1"/>
</dbReference>
<evidence type="ECO:0000256" key="4">
    <source>
        <dbReference type="ARBA" id="ARBA00023152"/>
    </source>
</evidence>
<dbReference type="EC" id="5.4.2.12" evidence="7"/>
<comment type="similarity">
    <text evidence="2 7">Belongs to the BPG-independent phosphoglycerate mutase family.</text>
</comment>
<evidence type="ECO:0000256" key="10">
    <source>
        <dbReference type="PIRSR" id="PIRSR001492-3"/>
    </source>
</evidence>
<feature type="binding site" evidence="7 9">
    <location>
        <begin position="156"/>
        <end position="157"/>
    </location>
    <ligand>
        <name>substrate</name>
    </ligand>
</feature>
<dbReference type="PIRSF" id="PIRSF001492">
    <property type="entry name" value="IPGAM"/>
    <property type="match status" value="1"/>
</dbReference>
<feature type="binding site" evidence="7 9">
    <location>
        <position position="126"/>
    </location>
    <ligand>
        <name>substrate</name>
    </ligand>
</feature>
<keyword evidence="4 7" id="KW-0324">Glycolysis</keyword>
<dbReference type="InterPro" id="IPR011258">
    <property type="entry name" value="BPG-indep_PGM_N"/>
</dbReference>
<reference evidence="13" key="1">
    <citation type="submission" date="2016-11" db="EMBL/GenBank/DDBJ databases">
        <title>Complete Chloroplast Genome of Thorea hispida.</title>
        <authorList>
            <person name="Nan F."/>
            <person name="Xie S."/>
        </authorList>
    </citation>
    <scope>NUCLEOTIDE SEQUENCE</scope>
</reference>
<feature type="binding site" evidence="7 10">
    <location>
        <position position="403"/>
    </location>
    <ligand>
        <name>Mn(2+)</name>
        <dbReference type="ChEBI" id="CHEBI:29035"/>
        <label>1</label>
    </ligand>
</feature>
<dbReference type="PANTHER" id="PTHR31637">
    <property type="entry name" value="2,3-BISPHOSPHOGLYCERATE-INDEPENDENT PHOSPHOGLYCERATE MUTASE"/>
    <property type="match status" value="1"/>
</dbReference>
<keyword evidence="13" id="KW-0934">Plastid</keyword>